<dbReference type="PANTHER" id="PTHR44068:SF1">
    <property type="entry name" value="HYPOTHETICAL LOC100005854"/>
    <property type="match status" value="1"/>
</dbReference>
<dbReference type="SUPFAM" id="SSF53335">
    <property type="entry name" value="S-adenosyl-L-methionine-dependent methyltransferases"/>
    <property type="match status" value="1"/>
</dbReference>
<accession>A0A9P4TZS9</accession>
<dbReference type="Gene3D" id="3.40.50.150">
    <property type="entry name" value="Vaccinia Virus protein VP39"/>
    <property type="match status" value="1"/>
</dbReference>
<dbReference type="AlphaFoldDB" id="A0A9P4TZS9"/>
<dbReference type="CDD" id="cd02440">
    <property type="entry name" value="AdoMet_MTases"/>
    <property type="match status" value="1"/>
</dbReference>
<dbReference type="Proteomes" id="UP000800235">
    <property type="component" value="Unassembled WGS sequence"/>
</dbReference>
<gene>
    <name evidence="4" type="ORF">EJ08DRAFT_174280</name>
</gene>
<dbReference type="InterPro" id="IPR029063">
    <property type="entry name" value="SAM-dependent_MTases_sf"/>
</dbReference>
<comment type="caution">
    <text evidence="4">The sequence shown here is derived from an EMBL/GenBank/DDBJ whole genome shotgun (WGS) entry which is preliminary data.</text>
</comment>
<keyword evidence="5" id="KW-1185">Reference proteome</keyword>
<dbReference type="OrthoDB" id="10017101at2759"/>
<evidence type="ECO:0000313" key="5">
    <source>
        <dbReference type="Proteomes" id="UP000800235"/>
    </source>
</evidence>
<dbReference type="GO" id="GO:0032259">
    <property type="term" value="P:methylation"/>
    <property type="evidence" value="ECO:0007669"/>
    <property type="project" value="UniProtKB-KW"/>
</dbReference>
<comment type="similarity">
    <text evidence="2">Belongs to the class I-like SAM-binding methyltransferase superfamily. Erg6/SMT family.</text>
</comment>
<name>A0A9P4TZS9_9PEZI</name>
<evidence type="ECO:0000313" key="4">
    <source>
        <dbReference type="EMBL" id="KAF2431721.1"/>
    </source>
</evidence>
<dbReference type="PANTHER" id="PTHR44068">
    <property type="entry name" value="ZGC:194242"/>
    <property type="match status" value="1"/>
</dbReference>
<feature type="domain" description="Methyltransferase" evidence="3">
    <location>
        <begin position="40"/>
        <end position="148"/>
    </location>
</feature>
<dbReference type="InterPro" id="IPR050447">
    <property type="entry name" value="Erg6_SMT_methyltransf"/>
</dbReference>
<evidence type="ECO:0000256" key="1">
    <source>
        <dbReference type="ARBA" id="ARBA00022679"/>
    </source>
</evidence>
<dbReference type="Pfam" id="PF13847">
    <property type="entry name" value="Methyltransf_31"/>
    <property type="match status" value="1"/>
</dbReference>
<keyword evidence="4" id="KW-0489">Methyltransferase</keyword>
<dbReference type="InterPro" id="IPR025714">
    <property type="entry name" value="Methyltranfer_dom"/>
</dbReference>
<dbReference type="GO" id="GO:0003838">
    <property type="term" value="F:sterol 24-C-methyltransferase activity"/>
    <property type="evidence" value="ECO:0007669"/>
    <property type="project" value="TreeGrafter"/>
</dbReference>
<dbReference type="EMBL" id="MU007030">
    <property type="protein sequence ID" value="KAF2431721.1"/>
    <property type="molecule type" value="Genomic_DNA"/>
</dbReference>
<dbReference type="GO" id="GO:0016126">
    <property type="term" value="P:sterol biosynthetic process"/>
    <property type="evidence" value="ECO:0007669"/>
    <property type="project" value="TreeGrafter"/>
</dbReference>
<evidence type="ECO:0000259" key="3">
    <source>
        <dbReference type="Pfam" id="PF13847"/>
    </source>
</evidence>
<dbReference type="GO" id="GO:0005783">
    <property type="term" value="C:endoplasmic reticulum"/>
    <property type="evidence" value="ECO:0007669"/>
    <property type="project" value="TreeGrafter"/>
</dbReference>
<proteinExistence type="inferred from homology"/>
<reference evidence="4" key="1">
    <citation type="journal article" date="2020" name="Stud. Mycol.">
        <title>101 Dothideomycetes genomes: a test case for predicting lifestyles and emergence of pathogens.</title>
        <authorList>
            <person name="Haridas S."/>
            <person name="Albert R."/>
            <person name="Binder M."/>
            <person name="Bloem J."/>
            <person name="Labutti K."/>
            <person name="Salamov A."/>
            <person name="Andreopoulos B."/>
            <person name="Baker S."/>
            <person name="Barry K."/>
            <person name="Bills G."/>
            <person name="Bluhm B."/>
            <person name="Cannon C."/>
            <person name="Castanera R."/>
            <person name="Culley D."/>
            <person name="Daum C."/>
            <person name="Ezra D."/>
            <person name="Gonzalez J."/>
            <person name="Henrissat B."/>
            <person name="Kuo A."/>
            <person name="Liang C."/>
            <person name="Lipzen A."/>
            <person name="Lutzoni F."/>
            <person name="Magnuson J."/>
            <person name="Mondo S."/>
            <person name="Nolan M."/>
            <person name="Ohm R."/>
            <person name="Pangilinan J."/>
            <person name="Park H.-J."/>
            <person name="Ramirez L."/>
            <person name="Alfaro M."/>
            <person name="Sun H."/>
            <person name="Tritt A."/>
            <person name="Yoshinaga Y."/>
            <person name="Zwiers L.-H."/>
            <person name="Turgeon B."/>
            <person name="Goodwin S."/>
            <person name="Spatafora J."/>
            <person name="Crous P."/>
            <person name="Grigoriev I."/>
        </authorList>
    </citation>
    <scope>NUCLEOTIDE SEQUENCE</scope>
    <source>
        <strain evidence="4">CBS 130266</strain>
    </source>
</reference>
<organism evidence="4 5">
    <name type="scientific">Tothia fuscella</name>
    <dbReference type="NCBI Taxonomy" id="1048955"/>
    <lineage>
        <taxon>Eukaryota</taxon>
        <taxon>Fungi</taxon>
        <taxon>Dikarya</taxon>
        <taxon>Ascomycota</taxon>
        <taxon>Pezizomycotina</taxon>
        <taxon>Dothideomycetes</taxon>
        <taxon>Pleosporomycetidae</taxon>
        <taxon>Venturiales</taxon>
        <taxon>Cylindrosympodiaceae</taxon>
        <taxon>Tothia</taxon>
    </lineage>
</organism>
<keyword evidence="1" id="KW-0808">Transferase</keyword>
<sequence length="272" mass="30049">MFAEPGKETKYAHGHDGTVLKSHLWRTVENSAAFFVPYITPAMKILDVGCGPGNITTGLAALVPEGSVTGMDIVEDVLAQAREYASSKGQTNLAFVFGSVFKLDFEDNTFDAVYAHQVLQHLHDPTAALKEMRRVVKPGGIVAVRDMTHFLHYPETHELDRFRQIFWKISDDLGATPGAGSMLQKFAREAGFGVGNITVTASPWCFTAYGDLKWWCEMWADRVLSSDFEKDALATGLTTEAELIQISTAFTDFAENQDGWYTVLNGELVGRK</sequence>
<protein>
    <submittedName>
        <fullName evidence="4">Methyltransferase type 11</fullName>
    </submittedName>
</protein>
<evidence type="ECO:0000256" key="2">
    <source>
        <dbReference type="ARBA" id="ARBA00038188"/>
    </source>
</evidence>